<feature type="transmembrane region" description="Helical" evidence="8">
    <location>
        <begin position="67"/>
        <end position="86"/>
    </location>
</feature>
<evidence type="ECO:0000256" key="3">
    <source>
        <dbReference type="ARBA" id="ARBA00022670"/>
    </source>
</evidence>
<comment type="caution">
    <text evidence="9">The sequence shown here is derived from an EMBL/GenBank/DDBJ whole genome shotgun (WGS) entry which is preliminary data.</text>
</comment>
<dbReference type="AlphaFoldDB" id="A0ABD4SY28"/>
<feature type="transmembrane region" description="Helical" evidence="8">
    <location>
        <begin position="250"/>
        <end position="269"/>
    </location>
</feature>
<keyword evidence="10" id="KW-1185">Reference proteome</keyword>
<feature type="transmembrane region" description="Helical" evidence="8">
    <location>
        <begin position="36"/>
        <end position="55"/>
    </location>
</feature>
<evidence type="ECO:0000256" key="1">
    <source>
        <dbReference type="ARBA" id="ARBA00004651"/>
    </source>
</evidence>
<keyword evidence="3" id="KW-0645">Protease</keyword>
<dbReference type="InterPro" id="IPR022505">
    <property type="entry name" value="Exosortase_cyanobac"/>
</dbReference>
<comment type="subcellular location">
    <subcellularLocation>
        <location evidence="1">Cell membrane</location>
        <topology evidence="1">Multi-pass membrane protein</topology>
    </subcellularLocation>
</comment>
<keyword evidence="4 8" id="KW-0812">Transmembrane</keyword>
<evidence type="ECO:0000256" key="8">
    <source>
        <dbReference type="SAM" id="Phobius"/>
    </source>
</evidence>
<feature type="transmembrane region" description="Helical" evidence="8">
    <location>
        <begin position="121"/>
        <end position="138"/>
    </location>
</feature>
<organism evidence="9 10">
    <name type="scientific">Lyngbya confervoides BDU141951</name>
    <dbReference type="NCBI Taxonomy" id="1574623"/>
    <lineage>
        <taxon>Bacteria</taxon>
        <taxon>Bacillati</taxon>
        <taxon>Cyanobacteriota</taxon>
        <taxon>Cyanophyceae</taxon>
        <taxon>Oscillatoriophycideae</taxon>
        <taxon>Oscillatoriales</taxon>
        <taxon>Microcoleaceae</taxon>
        <taxon>Lyngbya</taxon>
    </lineage>
</organism>
<keyword evidence="2" id="KW-1003">Cell membrane</keyword>
<feature type="transmembrane region" description="Helical" evidence="8">
    <location>
        <begin position="208"/>
        <end position="230"/>
    </location>
</feature>
<dbReference type="NCBIfam" id="TIGR03763">
    <property type="entry name" value="cyanoexo_CrtA"/>
    <property type="match status" value="1"/>
</dbReference>
<evidence type="ECO:0000256" key="6">
    <source>
        <dbReference type="ARBA" id="ARBA00022989"/>
    </source>
</evidence>
<reference evidence="9 10" key="1">
    <citation type="journal article" date="2015" name="Genome Announc.">
        <title>Draft Genome Sequence of Filamentous Marine Cyanobacterium Lyngbya confervoides Strain BDU141951.</title>
        <authorList>
            <person name="Chandrababunaidu M.M."/>
            <person name="Sen D."/>
            <person name="Tripathy S."/>
        </authorList>
    </citation>
    <scope>NUCLEOTIDE SEQUENCE [LARGE SCALE GENOMIC DNA]</scope>
    <source>
        <strain evidence="9 10">BDU141951</strain>
    </source>
</reference>
<gene>
    <name evidence="9" type="primary">crtA</name>
    <name evidence="9" type="ORF">QQ91_0000235</name>
</gene>
<dbReference type="EMBL" id="JTHE03000004">
    <property type="protein sequence ID" value="MCM1981262.1"/>
    <property type="molecule type" value="Genomic_DNA"/>
</dbReference>
<name>A0ABD4SY28_9CYAN</name>
<feature type="transmembrane region" description="Helical" evidence="8">
    <location>
        <begin position="12"/>
        <end position="30"/>
    </location>
</feature>
<protein>
    <submittedName>
        <fullName evidence="9">Cyanoexosortase A</fullName>
        <ecNumber evidence="9">3.4.22.-</ecNumber>
    </submittedName>
</protein>
<evidence type="ECO:0000256" key="7">
    <source>
        <dbReference type="ARBA" id="ARBA00023136"/>
    </source>
</evidence>
<dbReference type="GO" id="GO:0005886">
    <property type="term" value="C:plasma membrane"/>
    <property type="evidence" value="ECO:0007669"/>
    <property type="project" value="UniProtKB-SubCell"/>
</dbReference>
<feature type="transmembrane region" description="Helical" evidence="8">
    <location>
        <begin position="92"/>
        <end position="114"/>
    </location>
</feature>
<dbReference type="GO" id="GO:0006508">
    <property type="term" value="P:proteolysis"/>
    <property type="evidence" value="ECO:0007669"/>
    <property type="project" value="UniProtKB-KW"/>
</dbReference>
<keyword evidence="6 8" id="KW-1133">Transmembrane helix</keyword>
<accession>A0ABD4SY28</accession>
<dbReference type="GO" id="GO:0008233">
    <property type="term" value="F:peptidase activity"/>
    <property type="evidence" value="ECO:0007669"/>
    <property type="project" value="UniProtKB-KW"/>
</dbReference>
<evidence type="ECO:0000256" key="2">
    <source>
        <dbReference type="ARBA" id="ARBA00022475"/>
    </source>
</evidence>
<dbReference type="EC" id="3.4.22.-" evidence="9"/>
<dbReference type="Proteomes" id="UP000031561">
    <property type="component" value="Unassembled WGS sequence"/>
</dbReference>
<sequence length="276" mass="30475">MMTVQDQSIRIPWVWLVGLAGGLLFIHLALDLQRKSYGHLSISLLFWIAVFTLLSERQAGLKFGSNWLSLGCGAGLLVALVARSIAVPGGRILGFYPFVALLGLGLMASGFRYLGQYRQELIGLFFLGFPQLISLKSWDISPLTARLSSWMLWYSGFPVLRQGTYISLFPSGGVKVVPECSGLNLMLYMFGVSVVFLMLFPRRGKQRLILPLLAVSLGFLINGVRVALLAFLSAANNPQAFDYWHSQEGAFVFVLLAVGVFSGLCWLSFRVNSPKK</sequence>
<proteinExistence type="predicted"/>
<dbReference type="InterPro" id="IPR026392">
    <property type="entry name" value="Exo/Archaeosortase_dom"/>
</dbReference>
<keyword evidence="5 9" id="KW-0378">Hydrolase</keyword>
<dbReference type="Pfam" id="PF09721">
    <property type="entry name" value="Exosortase_EpsH"/>
    <property type="match status" value="1"/>
</dbReference>
<evidence type="ECO:0000313" key="10">
    <source>
        <dbReference type="Proteomes" id="UP000031561"/>
    </source>
</evidence>
<dbReference type="NCBIfam" id="TIGR04178">
    <property type="entry name" value="exo_archaeo"/>
    <property type="match status" value="1"/>
</dbReference>
<evidence type="ECO:0000256" key="5">
    <source>
        <dbReference type="ARBA" id="ARBA00022801"/>
    </source>
</evidence>
<dbReference type="InterPro" id="IPR019127">
    <property type="entry name" value="Exosortase"/>
</dbReference>
<dbReference type="RefSeq" id="WP_166278477.1">
    <property type="nucleotide sequence ID" value="NZ_JTHE03000004.1"/>
</dbReference>
<evidence type="ECO:0000256" key="4">
    <source>
        <dbReference type="ARBA" id="ARBA00022692"/>
    </source>
</evidence>
<feature type="transmembrane region" description="Helical" evidence="8">
    <location>
        <begin position="185"/>
        <end position="201"/>
    </location>
</feature>
<keyword evidence="7 8" id="KW-0472">Membrane</keyword>
<evidence type="ECO:0000313" key="9">
    <source>
        <dbReference type="EMBL" id="MCM1981262.1"/>
    </source>
</evidence>